<name>A0A841KX79_9FIRM</name>
<keyword evidence="1" id="KW-0472">Membrane</keyword>
<feature type="transmembrane region" description="Helical" evidence="1">
    <location>
        <begin position="21"/>
        <end position="43"/>
    </location>
</feature>
<evidence type="ECO:0000313" key="3">
    <source>
        <dbReference type="Proteomes" id="UP000579281"/>
    </source>
</evidence>
<keyword evidence="3" id="KW-1185">Reference proteome</keyword>
<sequence>MNIIQDIIGVNKEIIPKGIKLTLNNWPIIFTGFVYAIILGVLWRVAFMFSILAGIIITLVQGALFSNYLYLIENIIRYGKIDFEDFKNGFKVYTGKIYGILVVIWFVNYGAGLFLRPLLNIQLGFISLWTILLIAAFILLNCLPEVIYQKHCHVADSFTYSFEFIKENWLDWLLPNVILLGAFVWLTGSGLNPSAILGRGLFALSTQSIIGYAVGQLLLSFIMVYRGLLFNILSTTSRRKRMFMRNTYNKM</sequence>
<protein>
    <submittedName>
        <fullName evidence="2">Magnesium-transporting ATPase (P-type)</fullName>
    </submittedName>
</protein>
<comment type="caution">
    <text evidence="2">The sequence shown here is derived from an EMBL/GenBank/DDBJ whole genome shotgun (WGS) entry which is preliminary data.</text>
</comment>
<feature type="transmembrane region" description="Helical" evidence="1">
    <location>
        <begin position="49"/>
        <end position="71"/>
    </location>
</feature>
<feature type="transmembrane region" description="Helical" evidence="1">
    <location>
        <begin position="97"/>
        <end position="115"/>
    </location>
</feature>
<dbReference type="Proteomes" id="UP000579281">
    <property type="component" value="Unassembled WGS sequence"/>
</dbReference>
<proteinExistence type="predicted"/>
<gene>
    <name evidence="2" type="ORF">HNQ80_004393</name>
</gene>
<dbReference type="RefSeq" id="WP_184312727.1">
    <property type="nucleotide sequence ID" value="NZ_JACHEN010000035.1"/>
</dbReference>
<evidence type="ECO:0000256" key="1">
    <source>
        <dbReference type="SAM" id="Phobius"/>
    </source>
</evidence>
<reference evidence="2 3" key="1">
    <citation type="submission" date="2020-08" db="EMBL/GenBank/DDBJ databases">
        <title>Genomic Encyclopedia of Type Strains, Phase IV (KMG-IV): sequencing the most valuable type-strain genomes for metagenomic binning, comparative biology and taxonomic classification.</title>
        <authorList>
            <person name="Goeker M."/>
        </authorList>
    </citation>
    <scope>NUCLEOTIDE SEQUENCE [LARGE SCALE GENOMIC DNA]</scope>
    <source>
        <strain evidence="2 3">DSM 103526</strain>
    </source>
</reference>
<feature type="transmembrane region" description="Helical" evidence="1">
    <location>
        <begin position="169"/>
        <end position="189"/>
    </location>
</feature>
<feature type="transmembrane region" description="Helical" evidence="1">
    <location>
        <begin position="121"/>
        <end position="148"/>
    </location>
</feature>
<keyword evidence="1" id="KW-0812">Transmembrane</keyword>
<evidence type="ECO:0000313" key="2">
    <source>
        <dbReference type="EMBL" id="MBB6218234.1"/>
    </source>
</evidence>
<keyword evidence="1" id="KW-1133">Transmembrane helix</keyword>
<feature type="transmembrane region" description="Helical" evidence="1">
    <location>
        <begin position="209"/>
        <end position="233"/>
    </location>
</feature>
<dbReference type="EMBL" id="JACHEN010000035">
    <property type="protein sequence ID" value="MBB6218234.1"/>
    <property type="molecule type" value="Genomic_DNA"/>
</dbReference>
<organism evidence="2 3">
    <name type="scientific">Anaerosolibacter carboniphilus</name>
    <dbReference type="NCBI Taxonomy" id="1417629"/>
    <lineage>
        <taxon>Bacteria</taxon>
        <taxon>Bacillati</taxon>
        <taxon>Bacillota</taxon>
        <taxon>Clostridia</taxon>
        <taxon>Peptostreptococcales</taxon>
        <taxon>Thermotaleaceae</taxon>
        <taxon>Anaerosolibacter</taxon>
    </lineage>
</organism>
<accession>A0A841KX79</accession>
<dbReference type="AlphaFoldDB" id="A0A841KX79"/>